<protein>
    <submittedName>
        <fullName evidence="2">Uncharacterized protein</fullName>
    </submittedName>
</protein>
<evidence type="ECO:0000313" key="2">
    <source>
        <dbReference type="EMBL" id="UOO91650.1"/>
    </source>
</evidence>
<reference evidence="2" key="1">
    <citation type="submission" date="2021-12" db="EMBL/GenBank/DDBJ databases">
        <authorList>
            <person name="Veyrier F.J."/>
        </authorList>
    </citation>
    <scope>NUCLEOTIDE SEQUENCE</scope>
    <source>
        <strain evidence="2">SAG 1488-6</strain>
    </source>
</reference>
<dbReference type="Proteomes" id="UP000832034">
    <property type="component" value="Chromosome"/>
</dbReference>
<feature type="signal peptide" evidence="1">
    <location>
        <begin position="1"/>
        <end position="20"/>
    </location>
</feature>
<sequence length="110" mass="12208">MQKYILMSMTMMLCGHVAWASPLSNFGKQACLDAVNGKISGFDSAQYRKNLAEDGLSRDEFCRCTGTHFENNALYQMPLLQQAQNEQEEAQVMADILKTNMAGCFVSRGG</sequence>
<dbReference type="EMBL" id="CP091512">
    <property type="protein sequence ID" value="UOO91650.1"/>
    <property type="molecule type" value="Genomic_DNA"/>
</dbReference>
<dbReference type="RefSeq" id="WP_019958380.1">
    <property type="nucleotide sequence ID" value="NZ_CP091512.1"/>
</dbReference>
<keyword evidence="1" id="KW-0732">Signal</keyword>
<reference evidence="2" key="2">
    <citation type="journal article" date="2022" name="Res Sq">
        <title>Evolution of multicellular longitudinally dividing oral cavity symbionts (Neisseriaceae).</title>
        <authorList>
            <person name="Nyongesa S."/>
            <person name="Weber P."/>
            <person name="Bernet E."/>
            <person name="Pullido F."/>
            <person name="Nieckarz M."/>
            <person name="Delaby M."/>
            <person name="Nieves C."/>
            <person name="Viehboeck T."/>
            <person name="Krause N."/>
            <person name="Rivera-Millot A."/>
            <person name="Nakamura A."/>
            <person name="Vischer N."/>
            <person name="VanNieuwenhze M."/>
            <person name="Brun Y."/>
            <person name="Cava F."/>
            <person name="Bulgheresi S."/>
            <person name="Veyrier F."/>
        </authorList>
    </citation>
    <scope>NUCLEOTIDE SEQUENCE</scope>
    <source>
        <strain evidence="2">SAG 1488-6</strain>
    </source>
</reference>
<keyword evidence="3" id="KW-1185">Reference proteome</keyword>
<evidence type="ECO:0000313" key="3">
    <source>
        <dbReference type="Proteomes" id="UP000832034"/>
    </source>
</evidence>
<proteinExistence type="predicted"/>
<feature type="chain" id="PRO_5045188937" evidence="1">
    <location>
        <begin position="21"/>
        <end position="110"/>
    </location>
</feature>
<gene>
    <name evidence="2" type="ORF">LVJ81_08330</name>
</gene>
<evidence type="ECO:0000256" key="1">
    <source>
        <dbReference type="SAM" id="SignalP"/>
    </source>
</evidence>
<name>A0ABY4E9Q1_VITST</name>
<accession>A0ABY4E9Q1</accession>
<organism evidence="2 3">
    <name type="scientific">Vitreoscilla stercoraria</name>
    <dbReference type="NCBI Taxonomy" id="61"/>
    <lineage>
        <taxon>Bacteria</taxon>
        <taxon>Pseudomonadati</taxon>
        <taxon>Pseudomonadota</taxon>
        <taxon>Betaproteobacteria</taxon>
        <taxon>Neisseriales</taxon>
        <taxon>Neisseriaceae</taxon>
        <taxon>Vitreoscilla</taxon>
    </lineage>
</organism>